<accession>A0A645HIK2</accession>
<dbReference type="AlphaFoldDB" id="A0A645HIK2"/>
<dbReference type="EMBL" id="VSSQ01093334">
    <property type="protein sequence ID" value="MPN38232.1"/>
    <property type="molecule type" value="Genomic_DNA"/>
</dbReference>
<gene>
    <name evidence="1" type="ORF">SDC9_185756</name>
</gene>
<sequence length="113" mass="12613">MLPRLVENPAHREFRDVRPDAVVAVDDDGNRRLVNDFRFGVHVHVPLFHLVPVDLDPGHSVGGNAPGVRLGQNPGRDLRLVSRVADLFENLPRSREQPFVFHSVVHNSVTSVS</sequence>
<protein>
    <submittedName>
        <fullName evidence="1">Uncharacterized protein</fullName>
    </submittedName>
</protein>
<name>A0A645HIK2_9ZZZZ</name>
<reference evidence="1" key="1">
    <citation type="submission" date="2019-08" db="EMBL/GenBank/DDBJ databases">
        <authorList>
            <person name="Kucharzyk K."/>
            <person name="Murdoch R.W."/>
            <person name="Higgins S."/>
            <person name="Loffler F."/>
        </authorList>
    </citation>
    <scope>NUCLEOTIDE SEQUENCE</scope>
</reference>
<comment type="caution">
    <text evidence="1">The sequence shown here is derived from an EMBL/GenBank/DDBJ whole genome shotgun (WGS) entry which is preliminary data.</text>
</comment>
<organism evidence="1">
    <name type="scientific">bioreactor metagenome</name>
    <dbReference type="NCBI Taxonomy" id="1076179"/>
    <lineage>
        <taxon>unclassified sequences</taxon>
        <taxon>metagenomes</taxon>
        <taxon>ecological metagenomes</taxon>
    </lineage>
</organism>
<evidence type="ECO:0000313" key="1">
    <source>
        <dbReference type="EMBL" id="MPN38232.1"/>
    </source>
</evidence>
<proteinExistence type="predicted"/>